<dbReference type="OrthoDB" id="7352262at2"/>
<dbReference type="InterPro" id="IPR036513">
    <property type="entry name" value="STAS_dom_sf"/>
</dbReference>
<dbReference type="SUPFAM" id="SSF52091">
    <property type="entry name" value="SpoIIaa-like"/>
    <property type="match status" value="1"/>
</dbReference>
<feature type="domain" description="STAS" evidence="2">
    <location>
        <begin position="166"/>
        <end position="277"/>
    </location>
</feature>
<dbReference type="Pfam" id="PF01740">
    <property type="entry name" value="STAS"/>
    <property type="match status" value="1"/>
</dbReference>
<protein>
    <submittedName>
        <fullName evidence="3">Sulfate transporterantisigma-factor antagonist STAS</fullName>
    </submittedName>
</protein>
<keyword evidence="1" id="KW-0597">Phosphoprotein</keyword>
<evidence type="ECO:0000313" key="3">
    <source>
        <dbReference type="EMBL" id="KAF0676679.1"/>
    </source>
</evidence>
<dbReference type="Gene3D" id="3.30.750.24">
    <property type="entry name" value="STAS domain"/>
    <property type="match status" value="1"/>
</dbReference>
<dbReference type="EMBL" id="APKE01000013">
    <property type="protein sequence ID" value="KAF0676679.1"/>
    <property type="molecule type" value="Genomic_DNA"/>
</dbReference>
<dbReference type="Proteomes" id="UP000698242">
    <property type="component" value="Unassembled WGS sequence"/>
</dbReference>
<evidence type="ECO:0000259" key="2">
    <source>
        <dbReference type="PROSITE" id="PS50801"/>
    </source>
</evidence>
<dbReference type="PANTHER" id="PTHR33745:SF3">
    <property type="entry name" value="RSBT CO-ANTAGONIST PROTEIN RSBRC"/>
    <property type="match status" value="1"/>
</dbReference>
<dbReference type="InterPro" id="IPR002645">
    <property type="entry name" value="STAS_dom"/>
</dbReference>
<gene>
    <name evidence="3" type="ORF">PMES_00970</name>
</gene>
<dbReference type="PANTHER" id="PTHR33745">
    <property type="entry name" value="RSBT ANTAGONIST PROTEIN RSBS-RELATED"/>
    <property type="match status" value="1"/>
</dbReference>
<dbReference type="InterPro" id="IPR051932">
    <property type="entry name" value="Bact_StressResp_Reg"/>
</dbReference>
<name>A0A921TFR1_9RHOB</name>
<dbReference type="RefSeq" id="WP_159964386.1">
    <property type="nucleotide sequence ID" value="NZ_APKE01000013.1"/>
</dbReference>
<dbReference type="InterPro" id="IPR025751">
    <property type="entry name" value="RsbRD_N_dom"/>
</dbReference>
<reference evidence="3" key="1">
    <citation type="submission" date="2013-03" db="EMBL/GenBank/DDBJ databases">
        <title>Genome Sequence of the Profundibacterium mesophilum strain KAUST100406-0324T from Red Sea, a novel genus in the family Rhodobacteraceae.</title>
        <authorList>
            <person name="Essack M."/>
            <person name="Alam I."/>
            <person name="Lafi F."/>
            <person name="Alawi W."/>
            <person name="Kamanu F."/>
            <person name="Al-Suwailem A."/>
            <person name="Lee O.O."/>
            <person name="Xu Y."/>
            <person name="Bajic V."/>
            <person name="Qian P.-Y."/>
            <person name="Archer J."/>
        </authorList>
    </citation>
    <scope>NUCLEOTIDE SEQUENCE</scope>
    <source>
        <strain evidence="3">KAUST100406-0324</strain>
    </source>
</reference>
<sequence length="294" mass="32411">MPNSRFAEIFKIVTADRAELLSDWLETQKAAGVRRPDLFSDAELTAQLGQFLDGLTAALADASEEPGGDLRDEEWAPLRDALLDILRERSERGAGLAELMRFVQTLSNPLAARLTEEVADRPELLSGELLKINRLLNTCATYAGTHLLDERDEIIERQRDEMRELSTPVVQLWERVLTIPLIGTLDSARAQEVMENLLNAIVEHRAEVVIIDITGVRVVDTQVGQHLLRTASAVRLMGGEAIISGISPKIAQTMVELGVDVGEVTTRPTIRSALAEAFRKVGFQIVRGEASQRG</sequence>
<dbReference type="CDD" id="cd07041">
    <property type="entry name" value="STAS_RsbR_RsbS_like"/>
    <property type="match status" value="1"/>
</dbReference>
<comment type="caution">
    <text evidence="3">The sequence shown here is derived from an EMBL/GenBank/DDBJ whole genome shotgun (WGS) entry which is preliminary data.</text>
</comment>
<evidence type="ECO:0000256" key="1">
    <source>
        <dbReference type="ARBA" id="ARBA00022553"/>
    </source>
</evidence>
<dbReference type="Pfam" id="PF14361">
    <property type="entry name" value="RsbRD_N"/>
    <property type="match status" value="1"/>
</dbReference>
<keyword evidence="4" id="KW-1185">Reference proteome</keyword>
<dbReference type="AlphaFoldDB" id="A0A921TFR1"/>
<dbReference type="PROSITE" id="PS50801">
    <property type="entry name" value="STAS"/>
    <property type="match status" value="1"/>
</dbReference>
<organism evidence="3 4">
    <name type="scientific">Profundibacterium mesophilum KAUST100406-0324</name>
    <dbReference type="NCBI Taxonomy" id="1037889"/>
    <lineage>
        <taxon>Bacteria</taxon>
        <taxon>Pseudomonadati</taxon>
        <taxon>Pseudomonadota</taxon>
        <taxon>Alphaproteobacteria</taxon>
        <taxon>Rhodobacterales</taxon>
        <taxon>Roseobacteraceae</taxon>
        <taxon>Profundibacterium</taxon>
    </lineage>
</organism>
<evidence type="ECO:0000313" key="4">
    <source>
        <dbReference type="Proteomes" id="UP000698242"/>
    </source>
</evidence>
<accession>A0A921TFR1</accession>
<proteinExistence type="predicted"/>